<dbReference type="VEuPathDB" id="ToxoDB:ETH_00043860"/>
<keyword evidence="3 4" id="KW-0539">Nucleus</keyword>
<dbReference type="PIRSF" id="PIRSF003352">
    <property type="entry name" value="MAK16"/>
    <property type="match status" value="1"/>
</dbReference>
<dbReference type="PANTHER" id="PTHR23405:SF4">
    <property type="entry name" value="PROTEIN MAK16 HOMOLOG"/>
    <property type="match status" value="1"/>
</dbReference>
<evidence type="ECO:0000256" key="1">
    <source>
        <dbReference type="ARBA" id="ARBA00004123"/>
    </source>
</evidence>
<comment type="similarity">
    <text evidence="2 4">Belongs to the MAK16 family.</text>
</comment>
<dbReference type="GO" id="GO:0000460">
    <property type="term" value="P:maturation of 5.8S rRNA"/>
    <property type="evidence" value="ECO:0007669"/>
    <property type="project" value="TreeGrafter"/>
</dbReference>
<evidence type="ECO:0000256" key="2">
    <source>
        <dbReference type="ARBA" id="ARBA00005514"/>
    </source>
</evidence>
<dbReference type="EMBL" id="JN987520">
    <property type="protein sequence ID" value="AET50743.1"/>
    <property type="molecule type" value="mRNA"/>
</dbReference>
<evidence type="ECO:0000256" key="5">
    <source>
        <dbReference type="SAM" id="MobiDB-lite"/>
    </source>
</evidence>
<dbReference type="Pfam" id="PF04874">
    <property type="entry name" value="Mak16"/>
    <property type="match status" value="1"/>
</dbReference>
<accession>H9B9T3</accession>
<dbReference type="InterPro" id="IPR029004">
    <property type="entry name" value="Ribosomal_eL28/Mak16"/>
</dbReference>
<feature type="compositionally biased region" description="Acidic residues" evidence="5">
    <location>
        <begin position="230"/>
        <end position="249"/>
    </location>
</feature>
<dbReference type="VEuPathDB" id="ToxoDB:ETH2_0201400"/>
<protein>
    <recommendedName>
        <fullName evidence="4">Protein MAK16 homolog</fullName>
    </recommendedName>
</protein>
<proteinExistence type="evidence at transcript level"/>
<evidence type="ECO:0000259" key="6">
    <source>
        <dbReference type="Pfam" id="PF01778"/>
    </source>
</evidence>
<evidence type="ECO:0000256" key="3">
    <source>
        <dbReference type="ARBA" id="ARBA00023242"/>
    </source>
</evidence>
<dbReference type="GO" id="GO:0005730">
    <property type="term" value="C:nucleolus"/>
    <property type="evidence" value="ECO:0007669"/>
    <property type="project" value="UniProtKB-UniRule"/>
</dbReference>
<evidence type="ECO:0000256" key="4">
    <source>
        <dbReference type="PIRNR" id="PIRNR003352"/>
    </source>
</evidence>
<dbReference type="Gene3D" id="3.30.390.110">
    <property type="match status" value="1"/>
</dbReference>
<dbReference type="PANTHER" id="PTHR23405">
    <property type="entry name" value="MAINTENANCE OF KILLER 16 MAK16 PROTEIN-RELATED"/>
    <property type="match status" value="1"/>
</dbReference>
<organism evidence="7">
    <name type="scientific">Eimeria tenella</name>
    <name type="common">Coccidian parasite</name>
    <dbReference type="NCBI Taxonomy" id="5802"/>
    <lineage>
        <taxon>Eukaryota</taxon>
        <taxon>Sar</taxon>
        <taxon>Alveolata</taxon>
        <taxon>Apicomplexa</taxon>
        <taxon>Conoidasida</taxon>
        <taxon>Coccidia</taxon>
        <taxon>Eucoccidiorida</taxon>
        <taxon>Eimeriorina</taxon>
        <taxon>Eimeriidae</taxon>
        <taxon>Eimeria</taxon>
    </lineage>
</organism>
<dbReference type="GO" id="GO:0000470">
    <property type="term" value="P:maturation of LSU-rRNA"/>
    <property type="evidence" value="ECO:0007669"/>
    <property type="project" value="TreeGrafter"/>
</dbReference>
<dbReference type="GO" id="GO:0030687">
    <property type="term" value="C:preribosome, large subunit precursor"/>
    <property type="evidence" value="ECO:0007669"/>
    <property type="project" value="TreeGrafter"/>
</dbReference>
<sequence>MQNDELIWCVVNKHFCAFKKKTDKEDMCRNVYNVTGKCNRVSCPLANSHYATVLEQQGKLYLCLKTVERAHLPSRLWEKLKLPQSLREAKRFVQLRMHNEYPKHQVQRCIRRLIRLKQMLHRMRRLELKPKEKLEGVKKKTERREAAREKKALRAAHIEDVIEDELLKRLHQGVYGNLYEEHRMSAEAKQQQEEPEVTEEKAAESGSIRFEAAADAEEEEPLPSASDFASDSDLESDEFSFSDSDFDSELEGKEGEKEAEEEESEDENEVSVEDIPPMLETSKKRKVSVQKPEDRPAVPVATLRRQAAKRRNTRVRIEYEPEAMAEEM</sequence>
<name>H9B9T3_EIMTE</name>
<reference evidence="7" key="1">
    <citation type="journal article" date="2012" name="BMC Genomics">
        <title>Characterisation of full-length cDNA sequences provides insights into the Eimeria tenella transcriptome.</title>
        <authorList>
            <person name="Amiruddin N."/>
            <person name="Lee X.W."/>
            <person name="Blake D.P."/>
            <person name="Suzuki Y."/>
            <person name="Tay Y.L."/>
            <person name="Lim L.S."/>
            <person name="Tomley F.M."/>
            <person name="Watanabe J."/>
            <person name="Sugimoto C."/>
            <person name="Wan K.L."/>
        </authorList>
    </citation>
    <scope>NUCLEOTIDE SEQUENCE</scope>
    <source>
        <strain evidence="7">Houghton</strain>
    </source>
</reference>
<feature type="domain" description="Ribosomal eL28/Mak16" evidence="6">
    <location>
        <begin position="6"/>
        <end position="118"/>
    </location>
</feature>
<dbReference type="Pfam" id="PF01778">
    <property type="entry name" value="Ribosomal_L28e"/>
    <property type="match status" value="1"/>
</dbReference>
<feature type="compositionally biased region" description="Acidic residues" evidence="5">
    <location>
        <begin position="257"/>
        <end position="272"/>
    </location>
</feature>
<dbReference type="VEuPathDB" id="ToxoDB:ETH_00026230"/>
<comment type="subcellular location">
    <subcellularLocation>
        <location evidence="1">Nucleus</location>
    </subcellularLocation>
</comment>
<evidence type="ECO:0000313" key="7">
    <source>
        <dbReference type="EMBL" id="AET50743.1"/>
    </source>
</evidence>
<dbReference type="InterPro" id="IPR006958">
    <property type="entry name" value="Mak16"/>
</dbReference>
<dbReference type="AlphaFoldDB" id="H9B9T3"/>
<feature type="compositionally biased region" description="Basic and acidic residues" evidence="5">
    <location>
        <begin position="185"/>
        <end position="203"/>
    </location>
</feature>
<feature type="region of interest" description="Disordered" evidence="5">
    <location>
        <begin position="185"/>
        <end position="299"/>
    </location>
</feature>